<evidence type="ECO:0000313" key="2">
    <source>
        <dbReference type="EMBL" id="PPU84323.1"/>
    </source>
</evidence>
<sequence length="265" mass="27498">MRIRSRGVAHFPLWLALCLALPSAADAAPQAGTAAKPGAAANAEALPAGQWSGTLTLEAQPPGAENLVALRLIQGSGQARLAFGSPLNCNALVKSQRAGGFVLDSINGGAYCDKLMGKPLRVQRSGDDLRLFVDGKALLVVLHTDPGRPSPLTGTWQGLDSGGKILEKPTLEVTVSSSPQAPGSPTVELHYGTPWGCKVQARYVGMRADAAVYSLDMNDQGHCAELSDGRLVLRATPDGGVSLQIAGKAGKSPHVVPLKRVSASR</sequence>
<dbReference type="EMBL" id="MDEK01000003">
    <property type="protein sequence ID" value="PPU84323.1"/>
    <property type="molecule type" value="Genomic_DNA"/>
</dbReference>
<reference evidence="2 3" key="1">
    <citation type="submission" date="2016-08" db="EMBL/GenBank/DDBJ databases">
        <authorList>
            <person name="Seilhamer J.J."/>
        </authorList>
    </citation>
    <scope>NUCLEOTIDE SEQUENCE [LARGE SCALE GENOMIC DNA]</scope>
    <source>
        <strain evidence="2 3">CFBP4641</strain>
    </source>
</reference>
<feature type="signal peptide" evidence="1">
    <location>
        <begin position="1"/>
        <end position="27"/>
    </location>
</feature>
<gene>
    <name evidence="2" type="ORF">XsacCFBP4641_04465</name>
</gene>
<feature type="chain" id="PRO_5015162380" evidence="1">
    <location>
        <begin position="28"/>
        <end position="265"/>
    </location>
</feature>
<keyword evidence="1" id="KW-0732">Signal</keyword>
<evidence type="ECO:0000256" key="1">
    <source>
        <dbReference type="SAM" id="SignalP"/>
    </source>
</evidence>
<evidence type="ECO:0000313" key="3">
    <source>
        <dbReference type="Proteomes" id="UP000247346"/>
    </source>
</evidence>
<dbReference type="AlphaFoldDB" id="A0A2P5Z7I5"/>
<comment type="caution">
    <text evidence="2">The sequence shown here is derived from an EMBL/GenBank/DDBJ whole genome shotgun (WGS) entry which is preliminary data.</text>
</comment>
<dbReference type="Proteomes" id="UP000247346">
    <property type="component" value="Unassembled WGS sequence"/>
</dbReference>
<dbReference type="RefSeq" id="WP_010342521.1">
    <property type="nucleotide sequence ID" value="NZ_CP132343.1"/>
</dbReference>
<protein>
    <submittedName>
        <fullName evidence="2">Uncharacterized protein</fullName>
    </submittedName>
</protein>
<organism evidence="2 3">
    <name type="scientific">Xanthomonas sacchari</name>
    <dbReference type="NCBI Taxonomy" id="56458"/>
    <lineage>
        <taxon>Bacteria</taxon>
        <taxon>Pseudomonadati</taxon>
        <taxon>Pseudomonadota</taxon>
        <taxon>Gammaproteobacteria</taxon>
        <taxon>Lysobacterales</taxon>
        <taxon>Lysobacteraceae</taxon>
        <taxon>Xanthomonas</taxon>
    </lineage>
</organism>
<proteinExistence type="predicted"/>
<name>A0A2P5Z7I5_9XANT</name>
<accession>A0A2P5Z7I5</accession>
<dbReference type="OrthoDB" id="5959267at2"/>
<dbReference type="GeneID" id="93879400"/>